<organism evidence="10 11">
    <name type="scientific">Microbacterium endophyticum</name>
    <dbReference type="NCBI Taxonomy" id="1526412"/>
    <lineage>
        <taxon>Bacteria</taxon>
        <taxon>Bacillati</taxon>
        <taxon>Actinomycetota</taxon>
        <taxon>Actinomycetes</taxon>
        <taxon>Micrococcales</taxon>
        <taxon>Microbacteriaceae</taxon>
        <taxon>Microbacterium</taxon>
    </lineage>
</organism>
<evidence type="ECO:0000256" key="4">
    <source>
        <dbReference type="ARBA" id="ARBA00022989"/>
    </source>
</evidence>
<dbReference type="AlphaFoldDB" id="A0A7W4YNB8"/>
<dbReference type="Gene3D" id="1.20.120.350">
    <property type="entry name" value="Voltage-gated potassium channels. Chain C"/>
    <property type="match status" value="1"/>
</dbReference>
<dbReference type="Gene3D" id="1.20.5.110">
    <property type="match status" value="1"/>
</dbReference>
<keyword evidence="11" id="KW-1185">Reference proteome</keyword>
<keyword evidence="2" id="KW-0813">Transport</keyword>
<dbReference type="PANTHER" id="PTHR11537">
    <property type="entry name" value="VOLTAGE-GATED POTASSIUM CHANNEL"/>
    <property type="match status" value="1"/>
</dbReference>
<evidence type="ECO:0000256" key="5">
    <source>
        <dbReference type="ARBA" id="ARBA00023065"/>
    </source>
</evidence>
<evidence type="ECO:0000256" key="2">
    <source>
        <dbReference type="ARBA" id="ARBA00022448"/>
    </source>
</evidence>
<dbReference type="SUPFAM" id="SSF81324">
    <property type="entry name" value="Voltage-gated potassium channels"/>
    <property type="match status" value="1"/>
</dbReference>
<dbReference type="InterPro" id="IPR027359">
    <property type="entry name" value="Volt_channel_dom_sf"/>
</dbReference>
<protein>
    <submittedName>
        <fullName evidence="10">Voltage-gated potassium channel</fullName>
    </submittedName>
</protein>
<evidence type="ECO:0000259" key="9">
    <source>
        <dbReference type="Pfam" id="PF07885"/>
    </source>
</evidence>
<accession>A0A7W4YNB8</accession>
<feature type="transmembrane region" description="Helical" evidence="8">
    <location>
        <begin position="117"/>
        <end position="139"/>
    </location>
</feature>
<dbReference type="RefSeq" id="WP_165140366.1">
    <property type="nucleotide sequence ID" value="NZ_CP049255.1"/>
</dbReference>
<dbReference type="PANTHER" id="PTHR11537:SF254">
    <property type="entry name" value="POTASSIUM VOLTAGE-GATED CHANNEL PROTEIN SHAB"/>
    <property type="match status" value="1"/>
</dbReference>
<evidence type="ECO:0000313" key="10">
    <source>
        <dbReference type="EMBL" id="MBB2976419.1"/>
    </source>
</evidence>
<dbReference type="InterPro" id="IPR013099">
    <property type="entry name" value="K_chnl_dom"/>
</dbReference>
<gene>
    <name evidence="10" type="ORF">FHX49_001994</name>
</gene>
<dbReference type="GO" id="GO:0008076">
    <property type="term" value="C:voltage-gated potassium channel complex"/>
    <property type="evidence" value="ECO:0007669"/>
    <property type="project" value="InterPro"/>
</dbReference>
<evidence type="ECO:0000256" key="6">
    <source>
        <dbReference type="ARBA" id="ARBA00023136"/>
    </source>
</evidence>
<feature type="transmembrane region" description="Helical" evidence="8">
    <location>
        <begin position="180"/>
        <end position="204"/>
    </location>
</feature>
<keyword evidence="6 8" id="KW-0472">Membrane</keyword>
<feature type="transmembrane region" description="Helical" evidence="8">
    <location>
        <begin position="41"/>
        <end position="67"/>
    </location>
</feature>
<dbReference type="Pfam" id="PF07885">
    <property type="entry name" value="Ion_trans_2"/>
    <property type="match status" value="1"/>
</dbReference>
<evidence type="ECO:0000256" key="8">
    <source>
        <dbReference type="SAM" id="Phobius"/>
    </source>
</evidence>
<feature type="transmembrane region" description="Helical" evidence="8">
    <location>
        <begin position="151"/>
        <end position="168"/>
    </location>
</feature>
<proteinExistence type="predicted"/>
<reference evidence="10 11" key="1">
    <citation type="submission" date="2020-08" db="EMBL/GenBank/DDBJ databases">
        <title>Sequencing the genomes of 1000 actinobacteria strains.</title>
        <authorList>
            <person name="Klenk H.-P."/>
        </authorList>
    </citation>
    <scope>NUCLEOTIDE SEQUENCE [LARGE SCALE GENOMIC DNA]</scope>
    <source>
        <strain evidence="10 11">DSM 27099</strain>
    </source>
</reference>
<keyword evidence="3 8" id="KW-0812">Transmembrane</keyword>
<dbReference type="Proteomes" id="UP000529310">
    <property type="component" value="Unassembled WGS sequence"/>
</dbReference>
<evidence type="ECO:0000256" key="7">
    <source>
        <dbReference type="ARBA" id="ARBA00023303"/>
    </source>
</evidence>
<keyword evidence="5" id="KW-0406">Ion transport</keyword>
<dbReference type="InterPro" id="IPR028325">
    <property type="entry name" value="VG_K_chnl"/>
</dbReference>
<dbReference type="EMBL" id="JACHWQ010000006">
    <property type="protein sequence ID" value="MBB2976419.1"/>
    <property type="molecule type" value="Genomic_DNA"/>
</dbReference>
<comment type="caution">
    <text evidence="10">The sequence shown here is derived from an EMBL/GenBank/DDBJ whole genome shotgun (WGS) entry which is preliminary data.</text>
</comment>
<evidence type="ECO:0000256" key="1">
    <source>
        <dbReference type="ARBA" id="ARBA00004141"/>
    </source>
</evidence>
<sequence length="249" mass="27304">MSRNEKAMQRWETLTRWPLTAAALVFLVVYTAQVTLEYTGTARIIASTVIFATWVAFVVDYVVRLSLAHPKGEWFRKHLFDLAAVLVPMLRPVRLLSVFIRPQGAKESAGANLRARMLIYGIGAALLLIWIAALSVLEVERYAAGGNIRSFGDAIWWAFCTVTTVGYGDFVPVTVPGRAIAIGLMLGGVVLVGLITATFSSWVIDRVTRGHQEQRAATRADVERLTAELDARLPRPSESRGLPNVGGPL</sequence>
<evidence type="ECO:0000256" key="3">
    <source>
        <dbReference type="ARBA" id="ARBA00022692"/>
    </source>
</evidence>
<dbReference type="Gene3D" id="1.10.287.70">
    <property type="match status" value="1"/>
</dbReference>
<keyword evidence="7 10" id="KW-0407">Ion channel</keyword>
<comment type="subcellular location">
    <subcellularLocation>
        <location evidence="1">Membrane</location>
        <topology evidence="1">Multi-pass membrane protein</topology>
    </subcellularLocation>
</comment>
<evidence type="ECO:0000313" key="11">
    <source>
        <dbReference type="Proteomes" id="UP000529310"/>
    </source>
</evidence>
<keyword evidence="4 8" id="KW-1133">Transmembrane helix</keyword>
<name>A0A7W4YNB8_9MICO</name>
<dbReference type="GO" id="GO:0001508">
    <property type="term" value="P:action potential"/>
    <property type="evidence" value="ECO:0007669"/>
    <property type="project" value="TreeGrafter"/>
</dbReference>
<dbReference type="GO" id="GO:0005249">
    <property type="term" value="F:voltage-gated potassium channel activity"/>
    <property type="evidence" value="ECO:0007669"/>
    <property type="project" value="InterPro"/>
</dbReference>
<feature type="domain" description="Potassium channel" evidence="9">
    <location>
        <begin position="129"/>
        <end position="203"/>
    </location>
</feature>